<protein>
    <submittedName>
        <fullName evidence="2">Uncharacterized protein</fullName>
    </submittedName>
</protein>
<reference evidence="2" key="1">
    <citation type="submission" date="2018-05" db="EMBL/GenBank/DDBJ databases">
        <authorList>
            <person name="Lanie J.A."/>
            <person name="Ng W.-L."/>
            <person name="Kazmierczak K.M."/>
            <person name="Andrzejewski T.M."/>
            <person name="Davidsen T.M."/>
            <person name="Wayne K.J."/>
            <person name="Tettelin H."/>
            <person name="Glass J.I."/>
            <person name="Rusch D."/>
            <person name="Podicherti R."/>
            <person name="Tsui H.-C.T."/>
            <person name="Winkler M.E."/>
        </authorList>
    </citation>
    <scope>NUCLEOTIDE SEQUENCE</scope>
</reference>
<evidence type="ECO:0000256" key="1">
    <source>
        <dbReference type="SAM" id="Phobius"/>
    </source>
</evidence>
<organism evidence="2">
    <name type="scientific">marine metagenome</name>
    <dbReference type="NCBI Taxonomy" id="408172"/>
    <lineage>
        <taxon>unclassified sequences</taxon>
        <taxon>metagenomes</taxon>
        <taxon>ecological metagenomes</taxon>
    </lineage>
</organism>
<feature type="transmembrane region" description="Helical" evidence="1">
    <location>
        <begin position="99"/>
        <end position="118"/>
    </location>
</feature>
<keyword evidence="1" id="KW-0812">Transmembrane</keyword>
<evidence type="ECO:0000313" key="2">
    <source>
        <dbReference type="EMBL" id="SVC29160.1"/>
    </source>
</evidence>
<feature type="transmembrane region" description="Helical" evidence="1">
    <location>
        <begin position="73"/>
        <end position="93"/>
    </location>
</feature>
<feature type="transmembrane region" description="Helical" evidence="1">
    <location>
        <begin position="43"/>
        <end position="61"/>
    </location>
</feature>
<dbReference type="AlphaFoldDB" id="A0A382KXG6"/>
<gene>
    <name evidence="2" type="ORF">METZ01_LOCUS282014</name>
</gene>
<proteinExistence type="predicted"/>
<keyword evidence="1" id="KW-0472">Membrane</keyword>
<name>A0A382KXG6_9ZZZZ</name>
<dbReference type="EMBL" id="UINC01083448">
    <property type="protein sequence ID" value="SVC29160.1"/>
    <property type="molecule type" value="Genomic_DNA"/>
</dbReference>
<sequence length="128" mass="13395">VSVRINRRIFLAAVLTGLFTGLFVALAEEFFSRDGVFGGAEALATFVPLPLLAALLVSIGLRRRRLALRMTGVAYLTLAIPLLGIGIGGANILQQMLGGVLGGAFWGLLFATGSAKPVQDNVGGINER</sequence>
<keyword evidence="1" id="KW-1133">Transmembrane helix</keyword>
<feature type="non-terminal residue" evidence="2">
    <location>
        <position position="1"/>
    </location>
</feature>
<accession>A0A382KXG6</accession>